<evidence type="ECO:0000259" key="2">
    <source>
        <dbReference type="Pfam" id="PF25298"/>
    </source>
</evidence>
<reference evidence="3 4" key="1">
    <citation type="submission" date="2023-11" db="EMBL/GenBank/DDBJ databases">
        <authorList>
            <person name="Hedman E."/>
            <person name="Englund M."/>
            <person name="Stromberg M."/>
            <person name="Nyberg Akerstrom W."/>
            <person name="Nylinder S."/>
            <person name="Jareborg N."/>
            <person name="Kallberg Y."/>
            <person name="Kronander E."/>
        </authorList>
    </citation>
    <scope>NUCLEOTIDE SEQUENCE [LARGE SCALE GENOMIC DNA]</scope>
</reference>
<evidence type="ECO:0000313" key="3">
    <source>
        <dbReference type="EMBL" id="CAK1581585.1"/>
    </source>
</evidence>
<dbReference type="InterPro" id="IPR057251">
    <property type="entry name" value="FP_C"/>
</dbReference>
<keyword evidence="1" id="KW-0175">Coiled coil</keyword>
<protein>
    <recommendedName>
        <fullName evidence="2">FP protein C-terminal domain-containing protein</fullName>
    </recommendedName>
</protein>
<dbReference type="Proteomes" id="UP001314205">
    <property type="component" value="Unassembled WGS sequence"/>
</dbReference>
<comment type="caution">
    <text evidence="3">The sequence shown here is derived from an EMBL/GenBank/DDBJ whole genome shotgun (WGS) entry which is preliminary data.</text>
</comment>
<feature type="domain" description="FP protein C-terminal" evidence="2">
    <location>
        <begin position="199"/>
        <end position="237"/>
    </location>
</feature>
<proteinExistence type="predicted"/>
<organism evidence="3 4">
    <name type="scientific">Parnassius mnemosyne</name>
    <name type="common">clouded apollo</name>
    <dbReference type="NCBI Taxonomy" id="213953"/>
    <lineage>
        <taxon>Eukaryota</taxon>
        <taxon>Metazoa</taxon>
        <taxon>Ecdysozoa</taxon>
        <taxon>Arthropoda</taxon>
        <taxon>Hexapoda</taxon>
        <taxon>Insecta</taxon>
        <taxon>Pterygota</taxon>
        <taxon>Neoptera</taxon>
        <taxon>Endopterygota</taxon>
        <taxon>Lepidoptera</taxon>
        <taxon>Glossata</taxon>
        <taxon>Ditrysia</taxon>
        <taxon>Papilionoidea</taxon>
        <taxon>Papilionidae</taxon>
        <taxon>Parnassiinae</taxon>
        <taxon>Parnassini</taxon>
        <taxon>Parnassius</taxon>
        <taxon>Driopa</taxon>
    </lineage>
</organism>
<feature type="coiled-coil region" evidence="1">
    <location>
        <begin position="57"/>
        <end position="105"/>
    </location>
</feature>
<evidence type="ECO:0000256" key="1">
    <source>
        <dbReference type="SAM" id="Coils"/>
    </source>
</evidence>
<name>A0AAV1KEW6_9NEOP</name>
<gene>
    <name evidence="3" type="ORF">PARMNEM_LOCUS3231</name>
</gene>
<keyword evidence="4" id="KW-1185">Reference proteome</keyword>
<dbReference type="EMBL" id="CAVLGL010000035">
    <property type="protein sequence ID" value="CAK1581585.1"/>
    <property type="molecule type" value="Genomic_DNA"/>
</dbReference>
<dbReference type="Pfam" id="PF25298">
    <property type="entry name" value="Baculo_FP_2nd"/>
    <property type="match status" value="1"/>
</dbReference>
<accession>A0AAV1KEW6</accession>
<evidence type="ECO:0000313" key="4">
    <source>
        <dbReference type="Proteomes" id="UP001314205"/>
    </source>
</evidence>
<dbReference type="AlphaFoldDB" id="A0AAV1KEW6"/>
<sequence length="237" mass="27395">MQNAIRKEIHAQQSELRNLIRSELRAAFQEKMDQDFSHLKQQLASFEEIIKFTCGQYEELANTVKSYAEENKQLRGENILLKDKLKDVETRLSQLEQEGRQTNIEINCLPEHRSENLFKTVIQLGKVVSCPLSENYILSCTRVQKMKPTSNKPRAVICKLSNKIKRDNLLAAVYRYNKSNPKEKLNTKLLGYGDNGSPAKEKKYKFVWVRNGRIFVRKDVDTPAIGIAHIDNLNKIT</sequence>